<dbReference type="OrthoDB" id="10589816at2759"/>
<organism evidence="2 3">
    <name type="scientific">Tritrichomonas foetus</name>
    <dbReference type="NCBI Taxonomy" id="1144522"/>
    <lineage>
        <taxon>Eukaryota</taxon>
        <taxon>Metamonada</taxon>
        <taxon>Parabasalia</taxon>
        <taxon>Tritrichomonadida</taxon>
        <taxon>Tritrichomonadidae</taxon>
        <taxon>Tritrichomonas</taxon>
    </lineage>
</organism>
<evidence type="ECO:0000313" key="2">
    <source>
        <dbReference type="EMBL" id="OHT12262.1"/>
    </source>
</evidence>
<evidence type="ECO:0000256" key="1">
    <source>
        <dbReference type="SAM" id="MobiDB-lite"/>
    </source>
</evidence>
<feature type="compositionally biased region" description="Pro residues" evidence="1">
    <location>
        <begin position="70"/>
        <end position="83"/>
    </location>
</feature>
<dbReference type="EMBL" id="MLAK01000568">
    <property type="protein sequence ID" value="OHT12262.1"/>
    <property type="molecule type" value="Genomic_DNA"/>
</dbReference>
<gene>
    <name evidence="2" type="ORF">TRFO_18075</name>
</gene>
<dbReference type="Proteomes" id="UP000179807">
    <property type="component" value="Unassembled WGS sequence"/>
</dbReference>
<dbReference type="AlphaFoldDB" id="A0A1J4KRG5"/>
<feature type="compositionally biased region" description="Polar residues" evidence="1">
    <location>
        <begin position="53"/>
        <end position="68"/>
    </location>
</feature>
<evidence type="ECO:0000313" key="3">
    <source>
        <dbReference type="Proteomes" id="UP000179807"/>
    </source>
</evidence>
<feature type="compositionally biased region" description="Polar residues" evidence="1">
    <location>
        <begin position="24"/>
        <end position="43"/>
    </location>
</feature>
<comment type="caution">
    <text evidence="2">The sequence shown here is derived from an EMBL/GenBank/DDBJ whole genome shotgun (WGS) entry which is preliminary data.</text>
</comment>
<feature type="region of interest" description="Disordered" evidence="1">
    <location>
        <begin position="179"/>
        <end position="198"/>
    </location>
</feature>
<dbReference type="GeneID" id="94834664"/>
<reference evidence="2" key="1">
    <citation type="submission" date="2016-10" db="EMBL/GenBank/DDBJ databases">
        <authorList>
            <person name="Benchimol M."/>
            <person name="Almeida L.G."/>
            <person name="Vasconcelos A.T."/>
            <person name="Perreira-Neves A."/>
            <person name="Rosa I.A."/>
            <person name="Tasca T."/>
            <person name="Bogo M.R."/>
            <person name="de Souza W."/>
        </authorList>
    </citation>
    <scope>NUCLEOTIDE SEQUENCE [LARGE SCALE GENOMIC DNA]</scope>
    <source>
        <strain evidence="2">K</strain>
    </source>
</reference>
<dbReference type="RefSeq" id="XP_068365398.1">
    <property type="nucleotide sequence ID" value="XM_068499960.1"/>
</dbReference>
<feature type="region of interest" description="Disordered" evidence="1">
    <location>
        <begin position="1"/>
        <end position="87"/>
    </location>
</feature>
<name>A0A1J4KRG5_9EUKA</name>
<protein>
    <submittedName>
        <fullName evidence="2">Uncharacterized protein</fullName>
    </submittedName>
</protein>
<keyword evidence="3" id="KW-1185">Reference proteome</keyword>
<proteinExistence type="predicted"/>
<sequence length="273" mass="31603">MAETTFALTRGKAMTAQKRKRARTSMSNKRSASAKTQTRNSFATRKIHYIVKDQNQFGATSPSWTIPSSRKPPAPPPDYPPPGQYDIQSDIFKRQFPHTIQEREFADYSTITSHIDYIDYPKFPGKLEIRHNYVPERPPDGEIKFSYIPQIDSPGPKYLPGEVQPKHNYRQHNIGEHKVPKEKPVEATPSPAEYTPVHVDMPRAPAYSFDKIVVSDDRLFRRKPEDLPGPGSYNVGPQVRRAPKWTEKIRVYPKRKRNTEPEMIKPWESIRYM</sequence>
<accession>A0A1J4KRG5</accession>
<dbReference type="VEuPathDB" id="TrichDB:TRFO_18075"/>